<feature type="domain" description="Cyclic nucleotide-binding" evidence="4">
    <location>
        <begin position="16"/>
        <end position="136"/>
    </location>
</feature>
<protein>
    <submittedName>
        <fullName evidence="6">Cyclic nucleotide-binding protein</fullName>
    </submittedName>
</protein>
<evidence type="ECO:0000259" key="5">
    <source>
        <dbReference type="PROSITE" id="PS51063"/>
    </source>
</evidence>
<dbReference type="PROSITE" id="PS51063">
    <property type="entry name" value="HTH_CRP_2"/>
    <property type="match status" value="1"/>
</dbReference>
<dbReference type="Gene3D" id="1.10.10.10">
    <property type="entry name" value="Winged helix-like DNA-binding domain superfamily/Winged helix DNA-binding domain"/>
    <property type="match status" value="1"/>
</dbReference>
<evidence type="ECO:0000259" key="4">
    <source>
        <dbReference type="PROSITE" id="PS50042"/>
    </source>
</evidence>
<evidence type="ECO:0000256" key="1">
    <source>
        <dbReference type="ARBA" id="ARBA00023015"/>
    </source>
</evidence>
<dbReference type="InterPro" id="IPR018490">
    <property type="entry name" value="cNMP-bd_dom_sf"/>
</dbReference>
<dbReference type="Gene3D" id="2.60.120.10">
    <property type="entry name" value="Jelly Rolls"/>
    <property type="match status" value="1"/>
</dbReference>
<evidence type="ECO:0000313" key="6">
    <source>
        <dbReference type="EMBL" id="ARN21046.1"/>
    </source>
</evidence>
<gene>
    <name evidence="6" type="ORF">A4W93_14725</name>
</gene>
<dbReference type="PROSITE" id="PS50042">
    <property type="entry name" value="CNMP_BINDING_3"/>
    <property type="match status" value="1"/>
</dbReference>
<dbReference type="InterPro" id="IPR050397">
    <property type="entry name" value="Env_Response_Regulators"/>
</dbReference>
<dbReference type="SUPFAM" id="SSF46785">
    <property type="entry name" value="Winged helix' DNA-binding domain"/>
    <property type="match status" value="1"/>
</dbReference>
<dbReference type="SMART" id="SM00419">
    <property type="entry name" value="HTH_CRP"/>
    <property type="match status" value="1"/>
</dbReference>
<dbReference type="SUPFAM" id="SSF51206">
    <property type="entry name" value="cAMP-binding domain-like"/>
    <property type="match status" value="1"/>
</dbReference>
<dbReference type="OrthoDB" id="8545112at2"/>
<dbReference type="KEGG" id="rgu:A4W93_14725"/>
<reference evidence="6 7" key="1">
    <citation type="submission" date="2016-04" db="EMBL/GenBank/DDBJ databases">
        <title>Complete genome sequence of natural rubber-degrading, novel Gram-negative bacterium, Rhizobacter gummiphilus strain NS21.</title>
        <authorList>
            <person name="Tabata M."/>
            <person name="Kasai D."/>
            <person name="Fukuda M."/>
        </authorList>
    </citation>
    <scope>NUCLEOTIDE SEQUENCE [LARGE SCALE GENOMIC DNA]</scope>
    <source>
        <strain evidence="6 7">NS21</strain>
    </source>
</reference>
<dbReference type="SMART" id="SM00100">
    <property type="entry name" value="cNMP"/>
    <property type="match status" value="1"/>
</dbReference>
<dbReference type="InterPro" id="IPR014710">
    <property type="entry name" value="RmlC-like_jellyroll"/>
</dbReference>
<dbReference type="Proteomes" id="UP000193427">
    <property type="component" value="Chromosome"/>
</dbReference>
<proteinExistence type="predicted"/>
<keyword evidence="3" id="KW-0804">Transcription</keyword>
<accession>A0A1W6L9Z0</accession>
<feature type="domain" description="HTH crp-type" evidence="5">
    <location>
        <begin position="150"/>
        <end position="222"/>
    </location>
</feature>
<keyword evidence="7" id="KW-1185">Reference proteome</keyword>
<dbReference type="GO" id="GO:0005829">
    <property type="term" value="C:cytosol"/>
    <property type="evidence" value="ECO:0007669"/>
    <property type="project" value="TreeGrafter"/>
</dbReference>
<dbReference type="PANTHER" id="PTHR24567">
    <property type="entry name" value="CRP FAMILY TRANSCRIPTIONAL REGULATORY PROTEIN"/>
    <property type="match status" value="1"/>
</dbReference>
<evidence type="ECO:0000313" key="7">
    <source>
        <dbReference type="Proteomes" id="UP000193427"/>
    </source>
</evidence>
<dbReference type="InterPro" id="IPR012318">
    <property type="entry name" value="HTH_CRP"/>
</dbReference>
<dbReference type="Pfam" id="PF00027">
    <property type="entry name" value="cNMP_binding"/>
    <property type="match status" value="1"/>
</dbReference>
<dbReference type="InterPro" id="IPR000595">
    <property type="entry name" value="cNMP-bd_dom"/>
</dbReference>
<dbReference type="InterPro" id="IPR036388">
    <property type="entry name" value="WH-like_DNA-bd_sf"/>
</dbReference>
<dbReference type="Pfam" id="PF13545">
    <property type="entry name" value="HTH_Crp_2"/>
    <property type="match status" value="1"/>
</dbReference>
<keyword evidence="1" id="KW-0805">Transcription regulation</keyword>
<sequence>METSSRSSLMLRRMPLFDGLADERLAWIAERCTWRTVPAGRHVVSRHEDEGGVYFIAAGSVRATMYAVSGRQVTFRDVGEGELFGDLAALDGRPRSVDVTTLADSVVAHLDRAGFLILLDEEPAVSRRIMLRLVGLVRQLSERVIELSTTSVPQRIHAELLRLAREAGVSANEATLDPAPPHADLAAQISTNREQVTRELSALTRQGLLRKAGKALVVTDVERLAGLVDAARGG</sequence>
<evidence type="ECO:0000256" key="2">
    <source>
        <dbReference type="ARBA" id="ARBA00023125"/>
    </source>
</evidence>
<evidence type="ECO:0000256" key="3">
    <source>
        <dbReference type="ARBA" id="ARBA00023163"/>
    </source>
</evidence>
<dbReference type="GO" id="GO:0003677">
    <property type="term" value="F:DNA binding"/>
    <property type="evidence" value="ECO:0007669"/>
    <property type="project" value="UniProtKB-KW"/>
</dbReference>
<dbReference type="GO" id="GO:0003700">
    <property type="term" value="F:DNA-binding transcription factor activity"/>
    <property type="evidence" value="ECO:0007669"/>
    <property type="project" value="TreeGrafter"/>
</dbReference>
<dbReference type="EMBL" id="CP015118">
    <property type="protein sequence ID" value="ARN21046.1"/>
    <property type="molecule type" value="Genomic_DNA"/>
</dbReference>
<dbReference type="InterPro" id="IPR036390">
    <property type="entry name" value="WH_DNA-bd_sf"/>
</dbReference>
<dbReference type="PANTHER" id="PTHR24567:SF68">
    <property type="entry name" value="DNA-BINDING TRANSCRIPTIONAL DUAL REGULATOR CRP"/>
    <property type="match status" value="1"/>
</dbReference>
<dbReference type="CDD" id="cd00038">
    <property type="entry name" value="CAP_ED"/>
    <property type="match status" value="1"/>
</dbReference>
<name>A0A1W6L9Z0_9BURK</name>
<dbReference type="AlphaFoldDB" id="A0A1W6L9Z0"/>
<organism evidence="6 7">
    <name type="scientific">Piscinibacter gummiphilus</name>
    <dbReference type="NCBI Taxonomy" id="946333"/>
    <lineage>
        <taxon>Bacteria</taxon>
        <taxon>Pseudomonadati</taxon>
        <taxon>Pseudomonadota</taxon>
        <taxon>Betaproteobacteria</taxon>
        <taxon>Burkholderiales</taxon>
        <taxon>Sphaerotilaceae</taxon>
        <taxon>Piscinibacter</taxon>
    </lineage>
</organism>
<keyword evidence="2" id="KW-0238">DNA-binding</keyword>
<dbReference type="STRING" id="946333.A4W93_14725"/>